<evidence type="ECO:0000313" key="1">
    <source>
        <dbReference type="EMBL" id="QKQ48512.1"/>
    </source>
</evidence>
<proteinExistence type="predicted"/>
<name>A0A6N0JMX2_ACHDE</name>
<accession>A0A6N0JMX2</accession>
<sequence length="100" mass="10851">MSTIFDWLRKLLAGGASSARGSGIPPASNLVPQSLCVNDLHIAVAKPGDLVLLTYPFFMKPEQRTEVAAHMKTLEERFSGVRFCIFDGVSGISIVRKASE</sequence>
<dbReference type="RefSeq" id="WP_174716725.1">
    <property type="nucleotide sequence ID" value="NZ_CP054569.1"/>
</dbReference>
<dbReference type="EMBL" id="CP054569">
    <property type="protein sequence ID" value="QKQ48512.1"/>
    <property type="molecule type" value="Genomic_DNA"/>
</dbReference>
<protein>
    <submittedName>
        <fullName evidence="1">Uncharacterized protein</fullName>
    </submittedName>
</protein>
<gene>
    <name evidence="1" type="ORF">FOC81_18150</name>
</gene>
<dbReference type="Proteomes" id="UP000509782">
    <property type="component" value="Chromosome"/>
</dbReference>
<reference evidence="1 2" key="1">
    <citation type="submission" date="2020-05" db="EMBL/GenBank/DDBJ databases">
        <title>FDA dAtabase for Regulatory Grade micrObial Sequences (FDA-ARGOS): Supporting development and validation of Infectious Disease Dx tests.</title>
        <authorList>
            <person name="Sproer C."/>
            <person name="Gronow S."/>
            <person name="Severitt S."/>
            <person name="Schroder I."/>
            <person name="Tallon L."/>
            <person name="Sadzewicz L."/>
            <person name="Zhao X."/>
            <person name="Vavikolanu K."/>
            <person name="Mehta A."/>
            <person name="Aluvathingal J."/>
            <person name="Nadendla S."/>
            <person name="Myers T."/>
            <person name="Yan Y."/>
            <person name="Sichtig H."/>
        </authorList>
    </citation>
    <scope>NUCLEOTIDE SEQUENCE [LARGE SCALE GENOMIC DNA]</scope>
    <source>
        <strain evidence="1 2">FDAARGOS_787</strain>
    </source>
</reference>
<organism evidence="1 2">
    <name type="scientific">Achromobacter denitrificans</name>
    <name type="common">Alcaligenes denitrificans</name>
    <dbReference type="NCBI Taxonomy" id="32002"/>
    <lineage>
        <taxon>Bacteria</taxon>
        <taxon>Pseudomonadati</taxon>
        <taxon>Pseudomonadota</taxon>
        <taxon>Betaproteobacteria</taxon>
        <taxon>Burkholderiales</taxon>
        <taxon>Alcaligenaceae</taxon>
        <taxon>Achromobacter</taxon>
    </lineage>
</organism>
<evidence type="ECO:0000313" key="2">
    <source>
        <dbReference type="Proteomes" id="UP000509782"/>
    </source>
</evidence>
<dbReference type="AlphaFoldDB" id="A0A6N0JMX2"/>